<keyword evidence="2" id="KW-1185">Reference proteome</keyword>
<protein>
    <submittedName>
        <fullName evidence="1">Uncharacterized protein</fullName>
    </submittedName>
</protein>
<proteinExistence type="predicted"/>
<accession>A0ABT5X0I3</accession>
<reference evidence="1" key="1">
    <citation type="submission" date="2022-10" db="EMBL/GenBank/DDBJ databases">
        <title>Vagococcus sp. isolated from poultry meat.</title>
        <authorList>
            <person name="Johansson P."/>
            <person name="Bjorkroth J."/>
        </authorList>
    </citation>
    <scope>NUCLEOTIDE SEQUENCE</scope>
    <source>
        <strain evidence="1">PNs007</strain>
    </source>
</reference>
<gene>
    <name evidence="1" type="ORF">OL233_04115</name>
</gene>
<organism evidence="1 2">
    <name type="scientific">Vagococcus proximus</name>
    <dbReference type="NCBI Taxonomy" id="2991417"/>
    <lineage>
        <taxon>Bacteria</taxon>
        <taxon>Bacillati</taxon>
        <taxon>Bacillota</taxon>
        <taxon>Bacilli</taxon>
        <taxon>Lactobacillales</taxon>
        <taxon>Enterococcaceae</taxon>
        <taxon>Vagococcus</taxon>
    </lineage>
</organism>
<dbReference type="Proteomes" id="UP001147148">
    <property type="component" value="Unassembled WGS sequence"/>
</dbReference>
<dbReference type="RefSeq" id="WP_275471094.1">
    <property type="nucleotide sequence ID" value="NZ_JAPDSH010000002.1"/>
</dbReference>
<evidence type="ECO:0000313" key="2">
    <source>
        <dbReference type="Proteomes" id="UP001147148"/>
    </source>
</evidence>
<dbReference type="EMBL" id="JAPDSH010000002">
    <property type="protein sequence ID" value="MDF0479466.1"/>
    <property type="molecule type" value="Genomic_DNA"/>
</dbReference>
<name>A0ABT5X0I3_9ENTE</name>
<sequence>MKADAIEVGSTYVCTSPILKKQFQGAVEKLYESSALVIVSQTEAIDAERSEELNNRLIVSFSNFESLV</sequence>
<evidence type="ECO:0000313" key="1">
    <source>
        <dbReference type="EMBL" id="MDF0479466.1"/>
    </source>
</evidence>
<comment type="caution">
    <text evidence="1">The sequence shown here is derived from an EMBL/GenBank/DDBJ whole genome shotgun (WGS) entry which is preliminary data.</text>
</comment>